<dbReference type="Gene3D" id="2.60.260.20">
    <property type="entry name" value="Urease metallochaperone UreE, N-terminal domain"/>
    <property type="match status" value="2"/>
</dbReference>
<dbReference type="PROSITE" id="PS51188">
    <property type="entry name" value="ZF_CR"/>
    <property type="match status" value="1"/>
</dbReference>
<dbReference type="FunFam" id="2.10.230.10:FF:000001">
    <property type="entry name" value="DnaJ subfamily A member 2"/>
    <property type="match status" value="1"/>
</dbReference>
<dbReference type="PANTHER" id="PTHR43888">
    <property type="entry name" value="DNAJ-LIKE-2, ISOFORM A-RELATED"/>
    <property type="match status" value="1"/>
</dbReference>
<keyword evidence="2" id="KW-0677">Repeat</keyword>
<keyword evidence="1 5" id="KW-0479">Metal-binding</keyword>
<dbReference type="InterPro" id="IPR001305">
    <property type="entry name" value="HSP_DnaJ_Cys-rich_dom"/>
</dbReference>
<dbReference type="GO" id="GO:0006457">
    <property type="term" value="P:protein folding"/>
    <property type="evidence" value="ECO:0007669"/>
    <property type="project" value="InterPro"/>
</dbReference>
<dbReference type="FunFam" id="2.60.260.20:FF:000068">
    <property type="entry name" value="Chaperone protein dnaJ 3"/>
    <property type="match status" value="1"/>
</dbReference>
<dbReference type="AlphaFoldDB" id="A0A8C4NCT1"/>
<keyword evidence="4 5" id="KW-0862">Zinc</keyword>
<dbReference type="InterPro" id="IPR044713">
    <property type="entry name" value="DNJA1/2-like"/>
</dbReference>
<evidence type="ECO:0000256" key="4">
    <source>
        <dbReference type="ARBA" id="ARBA00022833"/>
    </source>
</evidence>
<evidence type="ECO:0000256" key="1">
    <source>
        <dbReference type="ARBA" id="ARBA00022723"/>
    </source>
</evidence>
<evidence type="ECO:0000256" key="3">
    <source>
        <dbReference type="ARBA" id="ARBA00022771"/>
    </source>
</evidence>
<dbReference type="GeneTree" id="ENSGT00940000154688"/>
<dbReference type="InterPro" id="IPR036410">
    <property type="entry name" value="HSP_DnaJ_Cys-rich_dom_sf"/>
</dbReference>
<dbReference type="Pfam" id="PF01556">
    <property type="entry name" value="DnaJ_C"/>
    <property type="match status" value="1"/>
</dbReference>
<feature type="region of interest" description="Disordered" evidence="6">
    <location>
        <begin position="289"/>
        <end position="334"/>
    </location>
</feature>
<organism evidence="8 9">
    <name type="scientific">Eptatretus burgeri</name>
    <name type="common">Inshore hagfish</name>
    <dbReference type="NCBI Taxonomy" id="7764"/>
    <lineage>
        <taxon>Eukaryota</taxon>
        <taxon>Metazoa</taxon>
        <taxon>Chordata</taxon>
        <taxon>Craniata</taxon>
        <taxon>Vertebrata</taxon>
        <taxon>Cyclostomata</taxon>
        <taxon>Myxini</taxon>
        <taxon>Myxiniformes</taxon>
        <taxon>Myxinidae</taxon>
        <taxon>Eptatretinae</taxon>
        <taxon>Eptatretus</taxon>
    </lineage>
</organism>
<dbReference type="Proteomes" id="UP000694388">
    <property type="component" value="Unplaced"/>
</dbReference>
<evidence type="ECO:0000313" key="9">
    <source>
        <dbReference type="Proteomes" id="UP000694388"/>
    </source>
</evidence>
<dbReference type="CDD" id="cd10747">
    <property type="entry name" value="DnaJ_C"/>
    <property type="match status" value="1"/>
</dbReference>
<feature type="domain" description="CR-type" evidence="7">
    <location>
        <begin position="52"/>
        <end position="136"/>
    </location>
</feature>
<dbReference type="Pfam" id="PF00684">
    <property type="entry name" value="DnaJ_CXXCXGXG"/>
    <property type="match status" value="1"/>
</dbReference>
<reference evidence="8" key="1">
    <citation type="submission" date="2025-08" db="UniProtKB">
        <authorList>
            <consortium name="Ensembl"/>
        </authorList>
    </citation>
    <scope>IDENTIFICATION</scope>
</reference>
<name>A0A8C4NCT1_EPTBU</name>
<dbReference type="OMA" id="YGMEGMA"/>
<dbReference type="SUPFAM" id="SSF49493">
    <property type="entry name" value="HSP40/DnaJ peptide-binding domain"/>
    <property type="match status" value="2"/>
</dbReference>
<proteinExistence type="predicted"/>
<evidence type="ECO:0000256" key="6">
    <source>
        <dbReference type="SAM" id="MobiDB-lite"/>
    </source>
</evidence>
<dbReference type="FunFam" id="2.60.260.20:FF:000003">
    <property type="entry name" value="DnaJ subfamily A member 2"/>
    <property type="match status" value="1"/>
</dbReference>
<dbReference type="Ensembl" id="ENSEBUT00000005237.1">
    <property type="protein sequence ID" value="ENSEBUP00000004799.1"/>
    <property type="gene ID" value="ENSEBUG00000003337.1"/>
</dbReference>
<accession>A0A8C4NCT1</accession>
<evidence type="ECO:0000256" key="2">
    <source>
        <dbReference type="ARBA" id="ARBA00022737"/>
    </source>
</evidence>
<sequence>MDDIFSHIFGGSSLFGGFLGGGMHSRGGSNRRRRGEDMVHPLKVSLEDLYNGKVTKLQLSKNVICAGCKGIGGKAGSVQPCATCKGRGFRIVVQQLVPGMVQQMKSVCHICRGEGEIMNERDRCKQCEGKKVVKEVKILEVHVDKGMRQGQKITFRGEGDQAPDMEPGDIILVLQEKEHEMFRRNGNDLHMTKRVGLCEALCGVCFALNHLDGRQILVTSPAGKVIYPGCTQGVCGEGMPMYRNPFEKGDLYIKFDIEFPENNWIDAERLQELEQLLPARPDIQHPVSDYEDVDLHDLESTKGGGAGARREAYDDGSDDEGGYHHGQGVQCTHQ</sequence>
<dbReference type="GO" id="GO:0008270">
    <property type="term" value="F:zinc ion binding"/>
    <property type="evidence" value="ECO:0007669"/>
    <property type="project" value="UniProtKB-KW"/>
</dbReference>
<feature type="zinc finger region" description="CR-type" evidence="5">
    <location>
        <begin position="52"/>
        <end position="136"/>
    </location>
</feature>
<dbReference type="GO" id="GO:0051082">
    <property type="term" value="F:unfolded protein binding"/>
    <property type="evidence" value="ECO:0007669"/>
    <property type="project" value="InterPro"/>
</dbReference>
<dbReference type="InterPro" id="IPR008971">
    <property type="entry name" value="HSP40/DnaJ_pept-bd"/>
</dbReference>
<evidence type="ECO:0000256" key="5">
    <source>
        <dbReference type="PROSITE-ProRule" id="PRU00546"/>
    </source>
</evidence>
<protein>
    <submittedName>
        <fullName evidence="8">DnaJ heat shock protein family (Hsp40) member A2</fullName>
    </submittedName>
</protein>
<dbReference type="GO" id="GO:0030544">
    <property type="term" value="F:Hsp70 protein binding"/>
    <property type="evidence" value="ECO:0007669"/>
    <property type="project" value="InterPro"/>
</dbReference>
<keyword evidence="3 5" id="KW-0863">Zinc-finger</keyword>
<keyword evidence="9" id="KW-1185">Reference proteome</keyword>
<dbReference type="SUPFAM" id="SSF57938">
    <property type="entry name" value="DnaJ/Hsp40 cysteine-rich domain"/>
    <property type="match status" value="1"/>
</dbReference>
<dbReference type="InterPro" id="IPR002939">
    <property type="entry name" value="DnaJ_C"/>
</dbReference>
<dbReference type="Gene3D" id="2.10.230.10">
    <property type="entry name" value="Heat shock protein DnaJ, cysteine-rich domain"/>
    <property type="match status" value="1"/>
</dbReference>
<reference evidence="8" key="2">
    <citation type="submission" date="2025-09" db="UniProtKB">
        <authorList>
            <consortium name="Ensembl"/>
        </authorList>
    </citation>
    <scope>IDENTIFICATION</scope>
</reference>
<evidence type="ECO:0000259" key="7">
    <source>
        <dbReference type="PROSITE" id="PS51188"/>
    </source>
</evidence>
<evidence type="ECO:0000313" key="8">
    <source>
        <dbReference type="Ensembl" id="ENSEBUP00000004799.1"/>
    </source>
</evidence>
<dbReference type="CDD" id="cd10719">
    <property type="entry name" value="DnaJ_zf"/>
    <property type="match status" value="1"/>
</dbReference>